<evidence type="ECO:0000313" key="6">
    <source>
        <dbReference type="EMBL" id="MBM9469340.1"/>
    </source>
</evidence>
<evidence type="ECO:0000313" key="7">
    <source>
        <dbReference type="Proteomes" id="UP000663792"/>
    </source>
</evidence>
<proteinExistence type="inferred from homology"/>
<evidence type="ECO:0000256" key="2">
    <source>
        <dbReference type="ARBA" id="ARBA00005947"/>
    </source>
</evidence>
<reference evidence="6" key="1">
    <citation type="submission" date="2021-01" db="EMBL/GenBank/DDBJ databases">
        <title>YIM 132084 draft genome.</title>
        <authorList>
            <person name="An D."/>
        </authorList>
    </citation>
    <scope>NUCLEOTIDE SEQUENCE</scope>
    <source>
        <strain evidence="6">YIM 132084</strain>
    </source>
</reference>
<evidence type="ECO:0000256" key="3">
    <source>
        <dbReference type="ARBA" id="ARBA00020218"/>
    </source>
</evidence>
<keyword evidence="4" id="KW-0006">Acetoin catabolism</keyword>
<organism evidence="6 7">
    <name type="scientific">Nakamurella leprariae</name>
    <dbReference type="NCBI Taxonomy" id="2803911"/>
    <lineage>
        <taxon>Bacteria</taxon>
        <taxon>Bacillati</taxon>
        <taxon>Actinomycetota</taxon>
        <taxon>Actinomycetes</taxon>
        <taxon>Nakamurellales</taxon>
        <taxon>Nakamurellaceae</taxon>
        <taxon>Nakamurella</taxon>
    </lineage>
</organism>
<dbReference type="Proteomes" id="UP000663792">
    <property type="component" value="Unassembled WGS sequence"/>
</dbReference>
<dbReference type="SUPFAM" id="SSF52768">
    <property type="entry name" value="Arginase/deacetylase"/>
    <property type="match status" value="1"/>
</dbReference>
<keyword evidence="7" id="KW-1185">Reference proteome</keyword>
<dbReference type="InterPro" id="IPR023801">
    <property type="entry name" value="His_deacetylse_dom"/>
</dbReference>
<feature type="domain" description="Histone deacetylase" evidence="5">
    <location>
        <begin position="21"/>
        <end position="317"/>
    </location>
</feature>
<dbReference type="PANTHER" id="PTHR10625:SF10">
    <property type="entry name" value="HISTONE DEACETYLASE HDAC1"/>
    <property type="match status" value="1"/>
</dbReference>
<dbReference type="EMBL" id="JAERWK010000025">
    <property type="protein sequence ID" value="MBM9469340.1"/>
    <property type="molecule type" value="Genomic_DNA"/>
</dbReference>
<dbReference type="InterPro" id="IPR003085">
    <property type="entry name" value="AcuC"/>
</dbReference>
<comment type="pathway">
    <text evidence="1">Ketone degradation; acetoin degradation.</text>
</comment>
<evidence type="ECO:0000256" key="1">
    <source>
        <dbReference type="ARBA" id="ARBA00005101"/>
    </source>
</evidence>
<dbReference type="GO" id="GO:0045150">
    <property type="term" value="P:acetoin catabolic process"/>
    <property type="evidence" value="ECO:0007669"/>
    <property type="project" value="UniProtKB-KW"/>
</dbReference>
<comment type="caution">
    <text evidence="6">The sequence shown here is derived from an EMBL/GenBank/DDBJ whole genome shotgun (WGS) entry which is preliminary data.</text>
</comment>
<comment type="similarity">
    <text evidence="2">Belongs to the histone deacetylase family.</text>
</comment>
<dbReference type="GO" id="GO:0040029">
    <property type="term" value="P:epigenetic regulation of gene expression"/>
    <property type="evidence" value="ECO:0007669"/>
    <property type="project" value="TreeGrafter"/>
</dbReference>
<sequence>MRPPLVVWDPGMLAYDLGGNHPFSPVRWQLTWELADALGVLDGIGRTAPEPATDEQLARIHTPAYVAAVRAASDRPSSGLWVGHGLGTADNPSFPGMHASAALIAGGSVLAARALAHGEADRAINIAGGLHHAMADRAAGFCVYNDAALAIATLLDEGVQRVAYIDVDVHHGDGVQDAFYDDPRVLTVSLHETPMALFPGTGWPAEVGTGEAAGTAVNVALPPGTSDTGWLRAFHAVVPGAVRAFRPEVLVTQHGADSHAEDPLADLNLTVDGHRDIARSVRSLADELPGGRWLALGGGGYAVVRVVPRSWTHLLATVAGRDLDPATEIPQVWRDRALELRPRTEPPTVMHDGTVTTIEVPRWDGTTEQPVDRAIRETRDRVFPLLGLDPMDPRD</sequence>
<dbReference type="InterPro" id="IPR023696">
    <property type="entry name" value="Ureohydrolase_dom_sf"/>
</dbReference>
<accession>A0A938YK99</accession>
<gene>
    <name evidence="6" type="ORF">JL106_18790</name>
</gene>
<dbReference type="AlphaFoldDB" id="A0A938YK99"/>
<dbReference type="GO" id="GO:0004407">
    <property type="term" value="F:histone deacetylase activity"/>
    <property type="evidence" value="ECO:0007669"/>
    <property type="project" value="TreeGrafter"/>
</dbReference>
<dbReference type="InterPro" id="IPR037138">
    <property type="entry name" value="His_deacetylse_dom_sf"/>
</dbReference>
<dbReference type="InterPro" id="IPR000286">
    <property type="entry name" value="HDACs"/>
</dbReference>
<name>A0A938YK99_9ACTN</name>
<dbReference type="PRINTS" id="PR01270">
    <property type="entry name" value="HDASUPER"/>
</dbReference>
<dbReference type="Gene3D" id="3.40.800.20">
    <property type="entry name" value="Histone deacetylase domain"/>
    <property type="match status" value="1"/>
</dbReference>
<dbReference type="Pfam" id="PF00850">
    <property type="entry name" value="Hist_deacetyl"/>
    <property type="match status" value="1"/>
</dbReference>
<evidence type="ECO:0000259" key="5">
    <source>
        <dbReference type="Pfam" id="PF00850"/>
    </source>
</evidence>
<evidence type="ECO:0000256" key="4">
    <source>
        <dbReference type="ARBA" id="ARBA00022627"/>
    </source>
</evidence>
<dbReference type="CDD" id="cd09994">
    <property type="entry name" value="HDAC_AcuC_like"/>
    <property type="match status" value="1"/>
</dbReference>
<dbReference type="PANTHER" id="PTHR10625">
    <property type="entry name" value="HISTONE DEACETYLASE HDAC1-RELATED"/>
    <property type="match status" value="1"/>
</dbReference>
<dbReference type="RefSeq" id="WP_205262284.1">
    <property type="nucleotide sequence ID" value="NZ_JAERWK010000025.1"/>
</dbReference>
<dbReference type="PRINTS" id="PR01272">
    <property type="entry name" value="ACUCPROTEIN"/>
</dbReference>
<protein>
    <recommendedName>
        <fullName evidence="3">Acetoin utilization protein AcuC</fullName>
    </recommendedName>
</protein>